<dbReference type="SUPFAM" id="SSF52980">
    <property type="entry name" value="Restriction endonuclease-like"/>
    <property type="match status" value="1"/>
</dbReference>
<feature type="coiled-coil region" evidence="1">
    <location>
        <begin position="586"/>
        <end position="613"/>
    </location>
</feature>
<dbReference type="InterPro" id="IPR047187">
    <property type="entry name" value="SF1_C_Upf1"/>
</dbReference>
<dbReference type="InterPro" id="IPR049468">
    <property type="entry name" value="Restrct_endonuc-II-like_dom"/>
</dbReference>
<dbReference type="RefSeq" id="WP_231483439.1">
    <property type="nucleotide sequence ID" value="NZ_BAAAZO010000003.1"/>
</dbReference>
<evidence type="ECO:0000313" key="6">
    <source>
        <dbReference type="EMBL" id="GAA3609241.1"/>
    </source>
</evidence>
<feature type="compositionally biased region" description="Polar residues" evidence="2">
    <location>
        <begin position="197"/>
        <end position="217"/>
    </location>
</feature>
<dbReference type="Pfam" id="PF13087">
    <property type="entry name" value="AAA_12"/>
    <property type="match status" value="1"/>
</dbReference>
<dbReference type="SUPFAM" id="SSF52540">
    <property type="entry name" value="P-loop containing nucleoside triphosphate hydrolases"/>
    <property type="match status" value="1"/>
</dbReference>
<dbReference type="InterPro" id="IPR011335">
    <property type="entry name" value="Restrct_endonuc-II-like"/>
</dbReference>
<dbReference type="Pfam" id="PF18741">
    <property type="entry name" value="MTES_1575"/>
    <property type="match status" value="1"/>
</dbReference>
<name>A0ABP6ZMD2_9ACTN</name>
<protein>
    <submittedName>
        <fullName evidence="6">Very short patch repair endonuclease</fullName>
    </submittedName>
</protein>
<accession>A0ABP6ZMD2</accession>
<dbReference type="Pfam" id="PF13086">
    <property type="entry name" value="AAA_11"/>
    <property type="match status" value="1"/>
</dbReference>
<organism evidence="6 7">
    <name type="scientific">Kineosporia mesophila</name>
    <dbReference type="NCBI Taxonomy" id="566012"/>
    <lineage>
        <taxon>Bacteria</taxon>
        <taxon>Bacillati</taxon>
        <taxon>Actinomycetota</taxon>
        <taxon>Actinomycetes</taxon>
        <taxon>Kineosporiales</taxon>
        <taxon>Kineosporiaceae</taxon>
        <taxon>Kineosporia</taxon>
    </lineage>
</organism>
<sequence>MGERSEVVLDRTRRLLTFLAAAARELTVRPVRDVFRHDGPVPLLPSDIPRHPLVRLGPAKHRAHWLEVRKVPQPAEAPTPPAHLIHYFGTSRAELPTREKWDSPSTGENPLENGASGRSAPQSSQGRQQSGQGRHKSGEPAQFTGPDLFDAPTRPLSPDSFTDAGPSTQPATSTRPDASTRLFAPGPSADYGPANPPNASTEPGLTNLPDASSTKPLSPTDPGRHDPPTPVGEPKTLVVADVPHLGPAAPPEAHAWLENTWRPWAEATAATRQARELYERLFTLQLEAERAQSTHELVWGHSVLSWDVQGEKIRHPLLLTGALIELDAASGALRVLPDGPPELQLSPLEGLDLPALGELNKLTQQVAAEPFDAWDPAVRRQLHESLLAPMPLDASTVDGPRIADPVTVPVVTDTWVLFLRRRPTRHERFYLQLAERLRDDSVLPQALAAVVADDEELQSAQAELGQSPDDETWRPIGERLLMPLPANAEQERIARQLARERGVTVQGPPGTGKSHTIANLVSHLLAHGKRVLVTAQNEQALTVLRDKIPEELRDLSIAVLGSSSESMEQLRGSAQAVQDIASQIDVDFEAAAIVRLEAELDRVREQLRGIELAVLEALSTEDAEWELPSGPAKAPEVARWLTEHEPGLGLIPDELPVDAISPLSPADLARLFDLSERLTPTDSHALRTARPRGDLPTPTQLVSLTSRLDQLRQDVADLEQSGVDVEALDRVAPEQLMQLRSMVDASTARLGALESPWLVKIRADVRHSAETARTWAGQAEQLRRRTGTAAQLQRGLFGHEIELPAGDTHEQRRLLPELGQRFAAGKGLPRFGGGDLKELHGQARIDGRALRTPEDTQLALTQLELTDERAAIRRMLAQLAQQAPVETPPDDHDFVHRSTILAEQLTQALTWETSELPALLDRLRPVVPQVGPALTSADLQALGRLLAAAGARQEERKATAELETLAVELRRGTEAPAASPLWNTLRTALDQRDWGNWGVTLDEVSRLAGLEPIAAQQRELAERLAVVAPGWAAAIVGTSADPEVVGLAAQTTAVWHWRITATWLDALLRAGDLAHLQAQVISLQQREQALVLQRARRGAGLGLKRNLRDLNRRALASWLRALGKRGKGTGKYAPHWESEARRFMPSAMGAVPVWIMPVHRVIENFDPLVTEPFDVVIVDESSQCDLLSVGVLALGAKAVVVGDDQQTSPAAVGVNQERIIQLQNSHLPDVGVKSLLTVDQSLYALSELIFPSTILLREHFRCVPEIIEFSNRYYDGDILPLREPSTAAIGAPLRLVRVSDGATTGSASGDKINRAEARALVEQVLACHHDDAYEGMTFGVVTLQGSAQAPLIENLLRDRLGPEAFAERRLRVGNPPAFQGDERNVVFISVVADDATWAATKNADKQRINVAASRAQDQLWVFHTVEPGRLHADDQRRALLEYVRDAGSRPPVTVGLEERVESDFELAVLRELLKGGYEVQVQHRVGRYRIDLVVVGQHARLAIECDGDRYHGADRWEADIRRQRQLERLGWTFWRIRASEFYRERAETVATLIERLDKLGVLPRARWEAPASTIAVVTAPIDDEAVTVDEVAAVDEVATVDEVAAVDLAEVDADTLFEMPDRG</sequence>
<feature type="coiled-coil region" evidence="1">
    <location>
        <begin position="701"/>
        <end position="728"/>
    </location>
</feature>
<feature type="domain" description="DNA2/NAM7 helicase helicase" evidence="3">
    <location>
        <begin position="487"/>
        <end position="584"/>
    </location>
</feature>
<dbReference type="Gene3D" id="3.40.960.10">
    <property type="entry name" value="VSR Endonuclease"/>
    <property type="match status" value="1"/>
</dbReference>
<comment type="caution">
    <text evidence="6">The sequence shown here is derived from an EMBL/GenBank/DDBJ whole genome shotgun (WGS) entry which is preliminary data.</text>
</comment>
<dbReference type="EMBL" id="BAAAZO010000003">
    <property type="protein sequence ID" value="GAA3609241.1"/>
    <property type="molecule type" value="Genomic_DNA"/>
</dbReference>
<dbReference type="InterPro" id="IPR041679">
    <property type="entry name" value="DNA2/NAM7-like_C"/>
</dbReference>
<evidence type="ECO:0000256" key="2">
    <source>
        <dbReference type="SAM" id="MobiDB-lite"/>
    </source>
</evidence>
<keyword evidence="6" id="KW-0540">Nuclease</keyword>
<feature type="compositionally biased region" description="Low complexity" evidence="2">
    <location>
        <begin position="114"/>
        <end position="132"/>
    </location>
</feature>
<dbReference type="InterPro" id="IPR045055">
    <property type="entry name" value="DNA2/NAM7-like"/>
</dbReference>
<keyword evidence="6" id="KW-0255">Endonuclease</keyword>
<dbReference type="CDD" id="cd18808">
    <property type="entry name" value="SF1_C_Upf1"/>
    <property type="match status" value="1"/>
</dbReference>
<reference evidence="7" key="1">
    <citation type="journal article" date="2019" name="Int. J. Syst. Evol. Microbiol.">
        <title>The Global Catalogue of Microorganisms (GCM) 10K type strain sequencing project: providing services to taxonomists for standard genome sequencing and annotation.</title>
        <authorList>
            <consortium name="The Broad Institute Genomics Platform"/>
            <consortium name="The Broad Institute Genome Sequencing Center for Infectious Disease"/>
            <person name="Wu L."/>
            <person name="Ma J."/>
        </authorList>
    </citation>
    <scope>NUCLEOTIDE SEQUENCE [LARGE SCALE GENOMIC DNA]</scope>
    <source>
        <strain evidence="7">JCM 16902</strain>
    </source>
</reference>
<keyword evidence="6" id="KW-0378">Hydrolase</keyword>
<keyword evidence="1" id="KW-0175">Coiled coil</keyword>
<evidence type="ECO:0000313" key="7">
    <source>
        <dbReference type="Proteomes" id="UP001501074"/>
    </source>
</evidence>
<dbReference type="Gene3D" id="3.40.50.300">
    <property type="entry name" value="P-loop containing nucleotide triphosphate hydrolases"/>
    <property type="match status" value="3"/>
</dbReference>
<evidence type="ECO:0000259" key="4">
    <source>
        <dbReference type="Pfam" id="PF13087"/>
    </source>
</evidence>
<feature type="domain" description="Restriction endonuclease type II-like" evidence="5">
    <location>
        <begin position="1464"/>
        <end position="1556"/>
    </location>
</feature>
<evidence type="ECO:0000256" key="1">
    <source>
        <dbReference type="SAM" id="Coils"/>
    </source>
</evidence>
<dbReference type="Proteomes" id="UP001501074">
    <property type="component" value="Unassembled WGS sequence"/>
</dbReference>
<gene>
    <name evidence="6" type="ORF">GCM10022223_26620</name>
</gene>
<dbReference type="PANTHER" id="PTHR10887">
    <property type="entry name" value="DNA2/NAM7 HELICASE FAMILY"/>
    <property type="match status" value="1"/>
</dbReference>
<evidence type="ECO:0000259" key="3">
    <source>
        <dbReference type="Pfam" id="PF13086"/>
    </source>
</evidence>
<dbReference type="InterPro" id="IPR041677">
    <property type="entry name" value="DNA2/NAM7_AAA_11"/>
</dbReference>
<feature type="region of interest" description="Disordered" evidence="2">
    <location>
        <begin position="97"/>
        <end position="235"/>
    </location>
</feature>
<keyword evidence="7" id="KW-1185">Reference proteome</keyword>
<feature type="domain" description="DNA2/NAM7 helicase-like C-terminal" evidence="4">
    <location>
        <begin position="1252"/>
        <end position="1422"/>
    </location>
</feature>
<evidence type="ECO:0000259" key="5">
    <source>
        <dbReference type="Pfam" id="PF18741"/>
    </source>
</evidence>
<dbReference type="GO" id="GO:0004519">
    <property type="term" value="F:endonuclease activity"/>
    <property type="evidence" value="ECO:0007669"/>
    <property type="project" value="UniProtKB-KW"/>
</dbReference>
<feature type="compositionally biased region" description="Polar residues" evidence="2">
    <location>
        <begin position="165"/>
        <end position="177"/>
    </location>
</feature>
<dbReference type="InterPro" id="IPR027417">
    <property type="entry name" value="P-loop_NTPase"/>
</dbReference>
<proteinExistence type="predicted"/>